<dbReference type="InterPro" id="IPR024361">
    <property type="entry name" value="BACON"/>
</dbReference>
<feature type="domain" description="DUF5689" evidence="2">
    <location>
        <begin position="234"/>
        <end position="440"/>
    </location>
</feature>
<keyword evidence="4" id="KW-1185">Reference proteome</keyword>
<evidence type="ECO:0000259" key="1">
    <source>
        <dbReference type="Pfam" id="PF13004"/>
    </source>
</evidence>
<dbReference type="RefSeq" id="WP_138721155.1">
    <property type="nucleotide sequence ID" value="NZ_SSHJ02000001.1"/>
</dbReference>
<dbReference type="InterPro" id="IPR013783">
    <property type="entry name" value="Ig-like_fold"/>
</dbReference>
<comment type="caution">
    <text evidence="3">The sequence shown here is derived from an EMBL/GenBank/DDBJ whole genome shotgun (WGS) entry which is preliminary data.</text>
</comment>
<accession>A0ABW9J0A7</accession>
<reference evidence="3 4" key="1">
    <citation type="submission" date="2024-12" db="EMBL/GenBank/DDBJ databases">
        <authorList>
            <person name="Hu S."/>
        </authorList>
    </citation>
    <scope>NUCLEOTIDE SEQUENCE [LARGE SCALE GENOMIC DNA]</scope>
    <source>
        <strain evidence="3 4">THG-T11</strain>
    </source>
</reference>
<dbReference type="Gene3D" id="2.60.40.10">
    <property type="entry name" value="Immunoglobulins"/>
    <property type="match status" value="1"/>
</dbReference>
<name>A0ABW9J0A7_9SPHI</name>
<feature type="domain" description="BACON" evidence="1">
    <location>
        <begin position="65"/>
        <end position="121"/>
    </location>
</feature>
<evidence type="ECO:0000259" key="2">
    <source>
        <dbReference type="Pfam" id="PF18942"/>
    </source>
</evidence>
<gene>
    <name evidence="3" type="ORF">E6A44_000160</name>
</gene>
<evidence type="ECO:0000313" key="4">
    <source>
        <dbReference type="Proteomes" id="UP001517247"/>
    </source>
</evidence>
<dbReference type="EMBL" id="SSHJ02000001">
    <property type="protein sequence ID" value="MFN0253964.1"/>
    <property type="molecule type" value="Genomic_DNA"/>
</dbReference>
<dbReference type="Proteomes" id="UP001517247">
    <property type="component" value="Unassembled WGS sequence"/>
</dbReference>
<dbReference type="InterPro" id="IPR043744">
    <property type="entry name" value="DUF5689"/>
</dbReference>
<sequence length="690" mass="75488">MKSFLFSQKIYAQLALCSLVVLVTIWGCKKQELVAFNTDLSLNARIVKIADSAATTRIQVYADDTWEVAAKANDWLKLDKTTGTGKSDFLATVTSNKGNLPRSVEIYVKAKGKTDTVIIQQRGLTPTINIVDANMNAVAGTGKMKTVLTTNVPFEAIKRELVYKTAAQSNWIGEVTFDGNYMLINVAASTSPQSREAMLRLSYLDAMGTTVKDSILISQSPVGEYQNAVLKDFAYVKSLAAGTVTEDIYIEGIVTVDKGNPNTALNPNSPSNKHVIDKTENGITVYVQSLDGKSGLRLRMKTPGDHIFSRNEKVKLWLKNTIITKTTNPSTTTISDMPSLNVMEKVDSPTPLVAREVYMKDLVDNDVYTYVKLKDVEISVSNGSYYNINEGYEFRMDCYPTNIRDINGNSMYMLTNSGVAYRRNGVQVPQGSGTISGIVVYETMARYGGNIGKYAIRHMAQEDIQLNNDRNQGFSTVLVEWDRFRSELQTGATLASNPLTPTIGAGKFSHTDFADLNYTAAAGIYGTNDFNALIPDPTGAKGAVTNGAFATRGLWNTTKNRGGGIVLKVSTANITKQVSLQIEGFVAQGAPREWAIEWSTQGNMDAGTWNAVSDFTFQDVVNWTSTLLTQVSGYKVMNFNLPTAALGQNEVYIRIKAKNRNVGSPTSDVGGTYNSAVAVYFGHISLKYNK</sequence>
<organism evidence="3 4">
    <name type="scientific">Pedobacter ureilyticus</name>
    <dbReference type="NCBI Taxonomy" id="1393051"/>
    <lineage>
        <taxon>Bacteria</taxon>
        <taxon>Pseudomonadati</taxon>
        <taxon>Bacteroidota</taxon>
        <taxon>Sphingobacteriia</taxon>
        <taxon>Sphingobacteriales</taxon>
        <taxon>Sphingobacteriaceae</taxon>
        <taxon>Pedobacter</taxon>
    </lineage>
</organism>
<proteinExistence type="predicted"/>
<dbReference type="CDD" id="cd14948">
    <property type="entry name" value="BACON"/>
    <property type="match status" value="1"/>
</dbReference>
<protein>
    <submittedName>
        <fullName evidence="3">BACON domain-containing protein</fullName>
    </submittedName>
</protein>
<dbReference type="Pfam" id="PF18942">
    <property type="entry name" value="DUF5689"/>
    <property type="match status" value="1"/>
</dbReference>
<dbReference type="Pfam" id="PF13004">
    <property type="entry name" value="BACON"/>
    <property type="match status" value="1"/>
</dbReference>
<evidence type="ECO:0000313" key="3">
    <source>
        <dbReference type="EMBL" id="MFN0253964.1"/>
    </source>
</evidence>